<organism evidence="8 9">
    <name type="scientific">Leptospirillum ferrooxidans (strain C2-3)</name>
    <dbReference type="NCBI Taxonomy" id="1162668"/>
    <lineage>
        <taxon>Bacteria</taxon>
        <taxon>Pseudomonadati</taxon>
        <taxon>Nitrospirota</taxon>
        <taxon>Nitrospiria</taxon>
        <taxon>Nitrospirales</taxon>
        <taxon>Nitrospiraceae</taxon>
        <taxon>Leptospirillum</taxon>
    </lineage>
</organism>
<sequence length="653" mass="72029">MALFQIYHNTRTTVARFQESVLRRVVGIGALYSTGYGDVGSSIYYALGITTVYAQGASFLAILVAGLFFVATVLSYAELSSAIPEAGGSSLFAQRAFGDGWAFFAGWALLLDYILTLAISAFSVGPYLSYFFPIFKDNPQVNVTFTALLIAMLVAINIFGLKESSWFSLMLTGFDILTQLSLMGLGVFFLFNFNKIWNQFTMGQTPTWPHFLYGISIAMVAYTGIEAISQMAAEARDPGKSVPRAMFMTMFTTVFFYAGISMVALSAMSPKILSTTYVNDPIAGIAHFIPHVNSILGPWVALLGATILTVAANAGLIGVSRLAYSMSNNFLIHPIFHRTTDRWKTPAFSLVTFGVVAAMIVAFFPFLDILADLYNYGAMLSFTMTHAALIMLRKKEPELERPFRVPFSIRFRGWEVPLPTLFGLFGTGSVFVMVLLFHKYGRVFGTIWMAAGITYYLWFRRHEAFPVMERVKITNLPDRPEPQPPHKVFMVATSPTRPSPILRDVCKVARADRAQVVVITVIEVPLTLPMTANMQQEEAVAKHTLDLCQAIGLEEDVIMDTVLAKGRAVGPVLNFHIKKLKVDTLVINDTNSAMVRAVVNAVDRSSNTVSLWTFRLFDGSGRSPTPKARLRGESPFIVSETKSSPPSEEAASQ</sequence>
<keyword evidence="4 7" id="KW-1133">Transmembrane helix</keyword>
<proteinExistence type="predicted"/>
<feature type="transmembrane region" description="Helical" evidence="7">
    <location>
        <begin position="245"/>
        <end position="268"/>
    </location>
</feature>
<comment type="subcellular location">
    <subcellularLocation>
        <location evidence="1">Cell membrane</location>
        <topology evidence="1">Multi-pass membrane protein</topology>
    </subcellularLocation>
</comment>
<reference evidence="9" key="2">
    <citation type="submission" date="2012-03" db="EMBL/GenBank/DDBJ databases">
        <title>The complete genome sequence of the pioneer microbe on fresh volcanic deposit, Leptospirillum ferrooxidans strain C2-3.</title>
        <authorList>
            <person name="Fujimura R."/>
            <person name="Sato Y."/>
            <person name="Nishizawa T."/>
            <person name="Nanba K."/>
            <person name="Oshima K."/>
            <person name="Hattori M."/>
            <person name="Kamijo T."/>
            <person name="Ohta H."/>
        </authorList>
    </citation>
    <scope>NUCLEOTIDE SEQUENCE [LARGE SCALE GENOMIC DNA]</scope>
    <source>
        <strain evidence="9">C2-3</strain>
    </source>
</reference>
<feature type="transmembrane region" description="Helical" evidence="7">
    <location>
        <begin position="59"/>
        <end position="79"/>
    </location>
</feature>
<keyword evidence="2" id="KW-1003">Cell membrane</keyword>
<dbReference type="PATRIC" id="fig|1162668.3.peg.2270"/>
<dbReference type="AlphaFoldDB" id="I0IQP0"/>
<feature type="region of interest" description="Disordered" evidence="6">
    <location>
        <begin position="622"/>
        <end position="653"/>
    </location>
</feature>
<dbReference type="STRING" id="1162668.LFE_1911"/>
<dbReference type="OrthoDB" id="9806937at2"/>
<dbReference type="PANTHER" id="PTHR42770">
    <property type="entry name" value="AMINO ACID TRANSPORTER-RELATED"/>
    <property type="match status" value="1"/>
</dbReference>
<evidence type="ECO:0000256" key="2">
    <source>
        <dbReference type="ARBA" id="ARBA00022475"/>
    </source>
</evidence>
<dbReference type="Gene3D" id="1.20.1740.10">
    <property type="entry name" value="Amino acid/polyamine transporter I"/>
    <property type="match status" value="1"/>
</dbReference>
<evidence type="ECO:0000256" key="5">
    <source>
        <dbReference type="ARBA" id="ARBA00023136"/>
    </source>
</evidence>
<keyword evidence="9" id="KW-1185">Reference proteome</keyword>
<protein>
    <submittedName>
        <fullName evidence="8">Amino acid permease</fullName>
    </submittedName>
</protein>
<feature type="transmembrane region" description="Helical" evidence="7">
    <location>
        <begin position="299"/>
        <end position="324"/>
    </location>
</feature>
<dbReference type="HOGENOM" id="CLU_007946_15_12_0"/>
<reference evidence="8 9" key="1">
    <citation type="journal article" date="2012" name="J. Bacteriol.">
        <title>Complete Genome Sequence of Leptospirillum ferrooxidans Strain C2-3, Isolated from a Fresh Volcanic Ash Deposit on the Island of Miyake, Japan.</title>
        <authorList>
            <person name="Fujimura R."/>
            <person name="Sato Y."/>
            <person name="Nishizawa T."/>
            <person name="Oshima K."/>
            <person name="Kim S.-W."/>
            <person name="Hattori M."/>
            <person name="Kamijo T."/>
            <person name="Ohta H."/>
        </authorList>
    </citation>
    <scope>NUCLEOTIDE SEQUENCE [LARGE SCALE GENOMIC DNA]</scope>
    <source>
        <strain evidence="8 9">C2-3</strain>
    </source>
</reference>
<dbReference type="PANTHER" id="PTHR42770:SF11">
    <property type="entry name" value="INNER MEMBRANE TRANSPORT PROTEIN YBAT"/>
    <property type="match status" value="1"/>
</dbReference>
<evidence type="ECO:0000313" key="8">
    <source>
        <dbReference type="EMBL" id="BAM07589.1"/>
    </source>
</evidence>
<dbReference type="eggNOG" id="COG0531">
    <property type="taxonomic scope" value="Bacteria"/>
</dbReference>
<dbReference type="Pfam" id="PF13520">
    <property type="entry name" value="AA_permease_2"/>
    <property type="match status" value="1"/>
</dbReference>
<accession>I0IQP0</accession>
<feature type="transmembrane region" description="Helical" evidence="7">
    <location>
        <begin position="141"/>
        <end position="159"/>
    </location>
</feature>
<dbReference type="GO" id="GO:0005886">
    <property type="term" value="C:plasma membrane"/>
    <property type="evidence" value="ECO:0007669"/>
    <property type="project" value="UniProtKB-SubCell"/>
</dbReference>
<keyword evidence="3 7" id="KW-0812">Transmembrane</keyword>
<evidence type="ECO:0000256" key="6">
    <source>
        <dbReference type="SAM" id="MobiDB-lite"/>
    </source>
</evidence>
<keyword evidence="5 7" id="KW-0472">Membrane</keyword>
<feature type="transmembrane region" description="Helical" evidence="7">
    <location>
        <begin position="373"/>
        <end position="392"/>
    </location>
</feature>
<evidence type="ECO:0000313" key="9">
    <source>
        <dbReference type="Proteomes" id="UP000007382"/>
    </source>
</evidence>
<evidence type="ECO:0000256" key="4">
    <source>
        <dbReference type="ARBA" id="ARBA00022989"/>
    </source>
</evidence>
<feature type="transmembrane region" description="Helical" evidence="7">
    <location>
        <begin position="443"/>
        <end position="459"/>
    </location>
</feature>
<feature type="transmembrane region" description="Helical" evidence="7">
    <location>
        <begin position="166"/>
        <end position="191"/>
    </location>
</feature>
<evidence type="ECO:0000256" key="3">
    <source>
        <dbReference type="ARBA" id="ARBA00022692"/>
    </source>
</evidence>
<feature type="transmembrane region" description="Helical" evidence="7">
    <location>
        <begin position="100"/>
        <end position="121"/>
    </location>
</feature>
<dbReference type="KEGG" id="lfc:LFE_1911"/>
<feature type="transmembrane region" description="Helical" evidence="7">
    <location>
        <begin position="21"/>
        <end position="47"/>
    </location>
</feature>
<dbReference type="InterPro" id="IPR050367">
    <property type="entry name" value="APC_superfamily"/>
</dbReference>
<evidence type="ECO:0000256" key="1">
    <source>
        <dbReference type="ARBA" id="ARBA00004651"/>
    </source>
</evidence>
<dbReference type="RefSeq" id="WP_014450073.1">
    <property type="nucleotide sequence ID" value="NC_017094.1"/>
</dbReference>
<evidence type="ECO:0000256" key="7">
    <source>
        <dbReference type="SAM" id="Phobius"/>
    </source>
</evidence>
<dbReference type="InterPro" id="IPR002293">
    <property type="entry name" value="AA/rel_permease1"/>
</dbReference>
<feature type="transmembrane region" description="Helical" evidence="7">
    <location>
        <begin position="345"/>
        <end position="367"/>
    </location>
</feature>
<feature type="transmembrane region" description="Helical" evidence="7">
    <location>
        <begin position="413"/>
        <end position="437"/>
    </location>
</feature>
<gene>
    <name evidence="8" type="ordered locus">LFE_1911</name>
</gene>
<dbReference type="Proteomes" id="UP000007382">
    <property type="component" value="Chromosome"/>
</dbReference>
<feature type="transmembrane region" description="Helical" evidence="7">
    <location>
        <begin position="211"/>
        <end position="233"/>
    </location>
</feature>
<name>I0IQP0_LEPFC</name>
<feature type="compositionally biased region" description="Polar residues" evidence="6">
    <location>
        <begin position="640"/>
        <end position="653"/>
    </location>
</feature>
<dbReference type="EMBL" id="AP012342">
    <property type="protein sequence ID" value="BAM07589.1"/>
    <property type="molecule type" value="Genomic_DNA"/>
</dbReference>
<dbReference type="GO" id="GO:0022857">
    <property type="term" value="F:transmembrane transporter activity"/>
    <property type="evidence" value="ECO:0007669"/>
    <property type="project" value="InterPro"/>
</dbReference>